<name>A0A554X138_9BURK</name>
<dbReference type="RefSeq" id="WP_082668481.1">
    <property type="nucleotide sequence ID" value="NZ_CP083911.1"/>
</dbReference>
<dbReference type="Pfam" id="PF04326">
    <property type="entry name" value="SLFN_AlbA_2"/>
    <property type="match status" value="1"/>
</dbReference>
<evidence type="ECO:0000259" key="1">
    <source>
        <dbReference type="Pfam" id="PF04326"/>
    </source>
</evidence>
<evidence type="ECO:0000313" key="3">
    <source>
        <dbReference type="Proteomes" id="UP000317763"/>
    </source>
</evidence>
<comment type="caution">
    <text evidence="2">The sequence shown here is derived from an EMBL/GenBank/DDBJ whole genome shotgun (WGS) entry which is preliminary data.</text>
</comment>
<dbReference type="AlphaFoldDB" id="A0A554X138"/>
<dbReference type="OrthoDB" id="9768354at2"/>
<keyword evidence="2" id="KW-0238">DNA-binding</keyword>
<sequence>MTPAELRQLIATGETLAVEFKGEERAPLNDRDLVEAVVCLANRSDSEAGWLLVGVEDDGRITGARPRHGDQTDPYRLAAMIASRTRPSVSVRVFPVSIGDRTVVDMEPSKSVHKTPKPA</sequence>
<dbReference type="Proteomes" id="UP000317763">
    <property type="component" value="Unassembled WGS sequence"/>
</dbReference>
<keyword evidence="3" id="KW-1185">Reference proteome</keyword>
<proteinExistence type="predicted"/>
<feature type="domain" description="Schlafen AlbA-2" evidence="1">
    <location>
        <begin position="14"/>
        <end position="114"/>
    </location>
</feature>
<dbReference type="Gene3D" id="3.30.950.30">
    <property type="entry name" value="Schlafen, AAA domain"/>
    <property type="match status" value="1"/>
</dbReference>
<organism evidence="2 3">
    <name type="scientific">Tepidimonas taiwanensis</name>
    <dbReference type="NCBI Taxonomy" id="307486"/>
    <lineage>
        <taxon>Bacteria</taxon>
        <taxon>Pseudomonadati</taxon>
        <taxon>Pseudomonadota</taxon>
        <taxon>Betaproteobacteria</taxon>
        <taxon>Burkholderiales</taxon>
        <taxon>Tepidimonas</taxon>
    </lineage>
</organism>
<reference evidence="2 3" key="1">
    <citation type="submission" date="2019-07" db="EMBL/GenBank/DDBJ databases">
        <title>Tepidimonas taiwanensis I1-1 draft genome.</title>
        <authorList>
            <person name="Da Costa M.S."/>
            <person name="Froufe H.J.C."/>
            <person name="Egas C."/>
            <person name="Albuquerque L."/>
        </authorList>
    </citation>
    <scope>NUCLEOTIDE SEQUENCE [LARGE SCALE GENOMIC DNA]</scope>
    <source>
        <strain evidence="2 3">I1-1</strain>
    </source>
</reference>
<accession>A0A554X138</accession>
<dbReference type="EMBL" id="VJOM01000033">
    <property type="protein sequence ID" value="TSE29533.1"/>
    <property type="molecule type" value="Genomic_DNA"/>
</dbReference>
<dbReference type="InterPro" id="IPR038461">
    <property type="entry name" value="Schlafen_AlbA_2_dom_sf"/>
</dbReference>
<dbReference type="STRING" id="307486.GCA_000807215_00541"/>
<gene>
    <name evidence="2" type="ORF">Ttaiw_02254</name>
</gene>
<protein>
    <submittedName>
        <fullName evidence="2">Putative DNA-binding domain protein</fullName>
    </submittedName>
</protein>
<dbReference type="GO" id="GO:0003677">
    <property type="term" value="F:DNA binding"/>
    <property type="evidence" value="ECO:0007669"/>
    <property type="project" value="UniProtKB-KW"/>
</dbReference>
<evidence type="ECO:0000313" key="2">
    <source>
        <dbReference type="EMBL" id="TSE29533.1"/>
    </source>
</evidence>
<dbReference type="InterPro" id="IPR007421">
    <property type="entry name" value="Schlafen_AlbA_2_dom"/>
</dbReference>